<gene>
    <name evidence="1" type="ORF">A3I51_05375</name>
</gene>
<organism evidence="1 2">
    <name type="scientific">Candidatus Gottesmanbacteria bacterium RIFCSPLOWO2_02_FULL_38_8</name>
    <dbReference type="NCBI Taxonomy" id="1798397"/>
    <lineage>
        <taxon>Bacteria</taxon>
        <taxon>Candidatus Gottesmaniibacteriota</taxon>
    </lineage>
</organism>
<dbReference type="InterPro" id="IPR031552">
    <property type="entry name" value="ParE-like_toxin"/>
</dbReference>
<reference evidence="1 2" key="1">
    <citation type="journal article" date="2016" name="Nat. Commun.">
        <title>Thousands of microbial genomes shed light on interconnected biogeochemical processes in an aquifer system.</title>
        <authorList>
            <person name="Anantharaman K."/>
            <person name="Brown C.T."/>
            <person name="Hug L.A."/>
            <person name="Sharon I."/>
            <person name="Castelle C.J."/>
            <person name="Probst A.J."/>
            <person name="Thomas B.C."/>
            <person name="Singh A."/>
            <person name="Wilkins M.J."/>
            <person name="Karaoz U."/>
            <person name="Brodie E.L."/>
            <person name="Williams K.H."/>
            <person name="Hubbard S.S."/>
            <person name="Banfield J.F."/>
        </authorList>
    </citation>
    <scope>NUCLEOTIDE SEQUENCE [LARGE SCALE GENOMIC DNA]</scope>
</reference>
<dbReference type="Gene3D" id="3.30.2310.20">
    <property type="entry name" value="RelE-like"/>
    <property type="match status" value="1"/>
</dbReference>
<dbReference type="Proteomes" id="UP000179209">
    <property type="component" value="Unassembled WGS sequence"/>
</dbReference>
<sequence>MYQIFLTKNAAKEIKKQGKQFKKKASEILQNLALDPTPPLAERLTGELDFIYSYHFSFAGTSFRLAYTIDKKNISITVITVGPRENFYKILRQKFK</sequence>
<comment type="caution">
    <text evidence="1">The sequence shown here is derived from an EMBL/GenBank/DDBJ whole genome shotgun (WGS) entry which is preliminary data.</text>
</comment>
<proteinExistence type="predicted"/>
<name>A0A1F6B6F4_9BACT</name>
<accession>A0A1F6B6F4</accession>
<dbReference type="AlphaFoldDB" id="A0A1F6B6F4"/>
<dbReference type="EMBL" id="MFKA01000027">
    <property type="protein sequence ID" value="OGG32117.1"/>
    <property type="molecule type" value="Genomic_DNA"/>
</dbReference>
<evidence type="ECO:0008006" key="3">
    <source>
        <dbReference type="Google" id="ProtNLM"/>
    </source>
</evidence>
<protein>
    <recommendedName>
        <fullName evidence="3">Plasmid stabilization protein</fullName>
    </recommendedName>
</protein>
<evidence type="ECO:0000313" key="1">
    <source>
        <dbReference type="EMBL" id="OGG32117.1"/>
    </source>
</evidence>
<dbReference type="InterPro" id="IPR035093">
    <property type="entry name" value="RelE/ParE_toxin_dom_sf"/>
</dbReference>
<dbReference type="SUPFAM" id="SSF143011">
    <property type="entry name" value="RelE-like"/>
    <property type="match status" value="1"/>
</dbReference>
<evidence type="ECO:0000313" key="2">
    <source>
        <dbReference type="Proteomes" id="UP000179209"/>
    </source>
</evidence>
<dbReference type="Pfam" id="PF15781">
    <property type="entry name" value="ParE-like_toxin"/>
    <property type="match status" value="1"/>
</dbReference>